<protein>
    <submittedName>
        <fullName evidence="2">Uncharacterized protein</fullName>
    </submittedName>
</protein>
<keyword evidence="1" id="KW-1133">Transmembrane helix</keyword>
<dbReference type="EMBL" id="UINC01016996">
    <property type="protein sequence ID" value="SVA70327.1"/>
    <property type="molecule type" value="Genomic_DNA"/>
</dbReference>
<feature type="non-terminal residue" evidence="2">
    <location>
        <position position="1"/>
    </location>
</feature>
<feature type="non-terminal residue" evidence="2">
    <location>
        <position position="69"/>
    </location>
</feature>
<dbReference type="AlphaFoldDB" id="A0A381Y1K7"/>
<accession>A0A381Y1K7</accession>
<evidence type="ECO:0000313" key="2">
    <source>
        <dbReference type="EMBL" id="SVA70327.1"/>
    </source>
</evidence>
<organism evidence="2">
    <name type="scientific">marine metagenome</name>
    <dbReference type="NCBI Taxonomy" id="408172"/>
    <lineage>
        <taxon>unclassified sequences</taxon>
        <taxon>metagenomes</taxon>
        <taxon>ecological metagenomes</taxon>
    </lineage>
</organism>
<reference evidence="2" key="1">
    <citation type="submission" date="2018-05" db="EMBL/GenBank/DDBJ databases">
        <authorList>
            <person name="Lanie J.A."/>
            <person name="Ng W.-L."/>
            <person name="Kazmierczak K.M."/>
            <person name="Andrzejewski T.M."/>
            <person name="Davidsen T.M."/>
            <person name="Wayne K.J."/>
            <person name="Tettelin H."/>
            <person name="Glass J.I."/>
            <person name="Rusch D."/>
            <person name="Podicherti R."/>
            <person name="Tsui H.-C.T."/>
            <person name="Winkler M.E."/>
        </authorList>
    </citation>
    <scope>NUCLEOTIDE SEQUENCE</scope>
</reference>
<feature type="transmembrane region" description="Helical" evidence="1">
    <location>
        <begin position="29"/>
        <end position="49"/>
    </location>
</feature>
<evidence type="ECO:0000256" key="1">
    <source>
        <dbReference type="SAM" id="Phobius"/>
    </source>
</evidence>
<keyword evidence="1" id="KW-0812">Transmembrane</keyword>
<proteinExistence type="predicted"/>
<gene>
    <name evidence="2" type="ORF">METZ01_LOCUS123181</name>
</gene>
<keyword evidence="1" id="KW-0472">Membrane</keyword>
<sequence>MFLGLFGMIGLRHIHISNCRRLKVDRSSHNLFCFLIFLGLIILPILSCISSTNSDSYKESRARMVKNDI</sequence>
<name>A0A381Y1K7_9ZZZZ</name>